<protein>
    <recommendedName>
        <fullName evidence="3">DUF559 domain-containing protein</fullName>
    </recommendedName>
</protein>
<evidence type="ECO:0000313" key="1">
    <source>
        <dbReference type="EMBL" id="GAA5341446.1"/>
    </source>
</evidence>
<dbReference type="EMBL" id="BAABNP010000010">
    <property type="protein sequence ID" value="GAA5341446.1"/>
    <property type="molecule type" value="Genomic_DNA"/>
</dbReference>
<evidence type="ECO:0000313" key="2">
    <source>
        <dbReference type="Proteomes" id="UP001498935"/>
    </source>
</evidence>
<organism evidence="1 2">
    <name type="scientific">Brevibacterium ammoniilyticum</name>
    <dbReference type="NCBI Taxonomy" id="1046555"/>
    <lineage>
        <taxon>Bacteria</taxon>
        <taxon>Bacillati</taxon>
        <taxon>Actinomycetota</taxon>
        <taxon>Actinomycetes</taxon>
        <taxon>Micrococcales</taxon>
        <taxon>Brevibacteriaceae</taxon>
        <taxon>Brevibacterium</taxon>
    </lineage>
</organism>
<dbReference type="Proteomes" id="UP001498935">
    <property type="component" value="Unassembled WGS sequence"/>
</dbReference>
<gene>
    <name evidence="1" type="ORF">KACC15558_24870</name>
</gene>
<reference evidence="1 2" key="1">
    <citation type="submission" date="2024-02" db="EMBL/GenBank/DDBJ databases">
        <title>Characterization of antibiotic resistant novel bacterial strains and their environmental applications.</title>
        <authorList>
            <person name="Manzoor S."/>
            <person name="Abbas S."/>
            <person name="Arshad M."/>
            <person name="Li W.J."/>
            <person name="Ahmed I."/>
        </authorList>
    </citation>
    <scope>NUCLEOTIDE SEQUENCE [LARGE SCALE GENOMIC DNA]</scope>
    <source>
        <strain evidence="1 2">KACC 15558</strain>
    </source>
</reference>
<evidence type="ECO:0008006" key="3">
    <source>
        <dbReference type="Google" id="ProtNLM"/>
    </source>
</evidence>
<comment type="caution">
    <text evidence="1">The sequence shown here is derived from an EMBL/GenBank/DDBJ whole genome shotgun (WGS) entry which is preliminary data.</text>
</comment>
<proteinExistence type="predicted"/>
<name>A0ABP9U718_9MICO</name>
<sequence>MYNIVRAQELLAHGVHSRIVRGAVDCCLLRLTPGMYSIIGRCQDPRHACIAGMITDEEWIRRVAAQRADAQQRDYGFDEVVEKLKIASYPRYREDDVVCGISAARIHDLPLYRVGAKRIHIASPSHRLRTAVVNRTTRDVPETDRVRIGKMQLTSPARTSLELIPQIGEPGAFVAMEAVLRRSVFGEDEHTAGRFGYPPDTCELARQAVESLFVPVLERLPTGQQRASRLVGSIGALSESYAESRCSYNLIVLGIRDFEQQVQVLEKGRSIARVDFMDRASKTILFVDGAGKYTETGGKVLQKEATQFNRLVALGYRIVRFTFAEVMDLEAFATKLFGQAPWLRGRVRRNRSV</sequence>
<accession>A0ABP9U718</accession>
<keyword evidence="2" id="KW-1185">Reference proteome</keyword>